<dbReference type="InterPro" id="IPR001932">
    <property type="entry name" value="PPM-type_phosphatase-like_dom"/>
</dbReference>
<feature type="domain" description="Response regulatory" evidence="3">
    <location>
        <begin position="9"/>
        <end position="125"/>
    </location>
</feature>
<dbReference type="Gene3D" id="3.40.50.2300">
    <property type="match status" value="1"/>
</dbReference>
<protein>
    <submittedName>
        <fullName evidence="5">Uncharacterized protein</fullName>
    </submittedName>
</protein>
<evidence type="ECO:0000313" key="5">
    <source>
        <dbReference type="EMBL" id="ETR73402.1"/>
    </source>
</evidence>
<dbReference type="CDD" id="cd16936">
    <property type="entry name" value="HATPase_RsbW-like"/>
    <property type="match status" value="1"/>
</dbReference>
<dbReference type="InterPro" id="IPR011006">
    <property type="entry name" value="CheY-like_superfamily"/>
</dbReference>
<dbReference type="Proteomes" id="UP000189670">
    <property type="component" value="Unassembled WGS sequence"/>
</dbReference>
<dbReference type="PANTHER" id="PTHR44591:SF3">
    <property type="entry name" value="RESPONSE REGULATORY DOMAIN-CONTAINING PROTEIN"/>
    <property type="match status" value="1"/>
</dbReference>
<dbReference type="GO" id="GO:0000160">
    <property type="term" value="P:phosphorelay signal transduction system"/>
    <property type="evidence" value="ECO:0007669"/>
    <property type="project" value="InterPro"/>
</dbReference>
<dbReference type="SUPFAM" id="SSF52172">
    <property type="entry name" value="CheY-like"/>
    <property type="match status" value="1"/>
</dbReference>
<reference evidence="6" key="1">
    <citation type="submission" date="2012-11" db="EMBL/GenBank/DDBJ databases">
        <authorList>
            <person name="Lucero-Rivera Y.E."/>
            <person name="Tovar-Ramirez D."/>
        </authorList>
    </citation>
    <scope>NUCLEOTIDE SEQUENCE [LARGE SCALE GENOMIC DNA]</scope>
    <source>
        <strain evidence="6">Araruama</strain>
    </source>
</reference>
<dbReference type="Pfam" id="PF13188">
    <property type="entry name" value="PAS_8"/>
    <property type="match status" value="1"/>
</dbReference>
<dbReference type="PANTHER" id="PTHR44591">
    <property type="entry name" value="STRESS RESPONSE REGULATOR PROTEIN 1"/>
    <property type="match status" value="1"/>
</dbReference>
<dbReference type="Pfam" id="PF07228">
    <property type="entry name" value="SpoIIE"/>
    <property type="match status" value="1"/>
</dbReference>
<dbReference type="InterPro" id="IPR001789">
    <property type="entry name" value="Sig_transdc_resp-reg_receiver"/>
</dbReference>
<feature type="modified residue" description="4-aspartylphosphate" evidence="2">
    <location>
        <position position="58"/>
    </location>
</feature>
<gene>
    <name evidence="5" type="ORF">OMM_00979</name>
</gene>
<comment type="caution">
    <text evidence="5">The sequence shown here is derived from an EMBL/GenBank/DDBJ whole genome shotgun (WGS) entry which is preliminary data.</text>
</comment>
<dbReference type="PROSITE" id="PS50112">
    <property type="entry name" value="PAS"/>
    <property type="match status" value="1"/>
</dbReference>
<dbReference type="SUPFAM" id="SSF55785">
    <property type="entry name" value="PYP-like sensor domain (PAS domain)"/>
    <property type="match status" value="1"/>
</dbReference>
<dbReference type="InterPro" id="IPR036457">
    <property type="entry name" value="PPM-type-like_dom_sf"/>
</dbReference>
<dbReference type="Gene3D" id="3.30.565.10">
    <property type="entry name" value="Histidine kinase-like ATPase, C-terminal domain"/>
    <property type="match status" value="1"/>
</dbReference>
<dbReference type="Pfam" id="PF00072">
    <property type="entry name" value="Response_reg"/>
    <property type="match status" value="1"/>
</dbReference>
<dbReference type="SMART" id="SM00331">
    <property type="entry name" value="PP2C_SIG"/>
    <property type="match status" value="1"/>
</dbReference>
<dbReference type="InterPro" id="IPR050595">
    <property type="entry name" value="Bact_response_regulator"/>
</dbReference>
<sequence length="692" mass="78642">MHNPSSKPVIMIVDDSTVNLFLLEAQLKNEYEIITAINGSEAINKAKSSPKPDIILLDIIMPDMDGYTVCSILKKESNTASIPIIFITSVDEADKETYGLQLGAADYITRPFNIEIVKSRINVHLDLKKNRDALESAILQLREKETYLETIMTTIQNGVIISDPESHSIIDVNPFFCDMMGTCREDLLGKDFREYLGSGEIFGSDDSQVTDYRDHSLLKTSGSEIIHTRRWFKTARLGRKDILVQSLSDITNIKELIKQQDINIIQAKQVMKIIHNRPERNISLNNHTNLFIGCCTYPSHKEGGDHLFVKSVPSGSVGKKDKTFMSIKDQSGHKVGCILRSISTDLIHNAIIHQNPSMPLEQMVTLLNKNILKSKVFSLEEYFTSINIMIDHETSKLHFVSSAHPPFFLIRDQKVSIIGKPGEAGTNLPIPMPDYQFEKGEHCLLPNDRYILFTDGMTDIALKSGAHPLTMTEMQQRLENCVKSGHQYITEIMSDFMEWISEKSNGLFQPRIQPDNSDSALINQTGDDITVLWFEIESTDPTIERKLQPNTIEDIDDFTNRFHDEVMTTCKSRGYKISPHMFRTALIEMLLNAWKHGNIEDPTKTISIRIRFANDIHLEVIDQGSGFDYSNLPDPTEGDNILKASGRGIFMTRYAANEVFWKDDGRHIVSVFKREFDPLNNEVAYHNDIHLW</sequence>
<proteinExistence type="predicted"/>
<keyword evidence="1 2" id="KW-0597">Phosphoprotein</keyword>
<dbReference type="SUPFAM" id="SSF55874">
    <property type="entry name" value="ATPase domain of HSP90 chaperone/DNA topoisomerase II/histidine kinase"/>
    <property type="match status" value="1"/>
</dbReference>
<organism evidence="5 6">
    <name type="scientific">Candidatus Magnetoglobus multicellularis str. Araruama</name>
    <dbReference type="NCBI Taxonomy" id="890399"/>
    <lineage>
        <taxon>Bacteria</taxon>
        <taxon>Pseudomonadati</taxon>
        <taxon>Thermodesulfobacteriota</taxon>
        <taxon>Desulfobacteria</taxon>
        <taxon>Desulfobacterales</taxon>
        <taxon>Desulfobacteraceae</taxon>
        <taxon>Candidatus Magnetoglobus</taxon>
    </lineage>
</organism>
<dbReference type="Gene3D" id="3.30.450.20">
    <property type="entry name" value="PAS domain"/>
    <property type="match status" value="1"/>
</dbReference>
<evidence type="ECO:0000256" key="2">
    <source>
        <dbReference type="PROSITE-ProRule" id="PRU00169"/>
    </source>
</evidence>
<dbReference type="SMART" id="SM00448">
    <property type="entry name" value="REC"/>
    <property type="match status" value="1"/>
</dbReference>
<evidence type="ECO:0000313" key="6">
    <source>
        <dbReference type="Proteomes" id="UP000189670"/>
    </source>
</evidence>
<dbReference type="EMBL" id="ATBP01000063">
    <property type="protein sequence ID" value="ETR73402.1"/>
    <property type="molecule type" value="Genomic_DNA"/>
</dbReference>
<dbReference type="Gene3D" id="3.60.40.10">
    <property type="entry name" value="PPM-type phosphatase domain"/>
    <property type="match status" value="1"/>
</dbReference>
<evidence type="ECO:0000256" key="1">
    <source>
        <dbReference type="ARBA" id="ARBA00022553"/>
    </source>
</evidence>
<evidence type="ECO:0000259" key="4">
    <source>
        <dbReference type="PROSITE" id="PS50112"/>
    </source>
</evidence>
<dbReference type="InterPro" id="IPR000014">
    <property type="entry name" value="PAS"/>
</dbReference>
<accession>A0A1V1PES1</accession>
<dbReference type="InterPro" id="IPR003594">
    <property type="entry name" value="HATPase_dom"/>
</dbReference>
<dbReference type="Pfam" id="PF13581">
    <property type="entry name" value="HATPase_c_2"/>
    <property type="match status" value="1"/>
</dbReference>
<dbReference type="NCBIfam" id="TIGR00229">
    <property type="entry name" value="sensory_box"/>
    <property type="match status" value="1"/>
</dbReference>
<name>A0A1V1PES1_9BACT</name>
<dbReference type="InterPro" id="IPR035965">
    <property type="entry name" value="PAS-like_dom_sf"/>
</dbReference>
<feature type="domain" description="PAS" evidence="4">
    <location>
        <begin position="144"/>
        <end position="221"/>
    </location>
</feature>
<evidence type="ECO:0000259" key="3">
    <source>
        <dbReference type="PROSITE" id="PS50110"/>
    </source>
</evidence>
<dbReference type="InterPro" id="IPR036890">
    <property type="entry name" value="HATPase_C_sf"/>
</dbReference>
<dbReference type="PROSITE" id="PS50110">
    <property type="entry name" value="RESPONSE_REGULATORY"/>
    <property type="match status" value="1"/>
</dbReference>
<dbReference type="AlphaFoldDB" id="A0A1V1PES1"/>